<dbReference type="Proteomes" id="UP001177140">
    <property type="component" value="Unassembled WGS sequence"/>
</dbReference>
<gene>
    <name evidence="2" type="ORF">MKW94_014164</name>
</gene>
<dbReference type="EMBL" id="JAJJMA010208971">
    <property type="protein sequence ID" value="MCL7040131.1"/>
    <property type="molecule type" value="Genomic_DNA"/>
</dbReference>
<dbReference type="AlphaFoldDB" id="A0AA41VF41"/>
<keyword evidence="3" id="KW-1185">Reference proteome</keyword>
<organism evidence="2 3">
    <name type="scientific">Papaver nudicaule</name>
    <name type="common">Iceland poppy</name>
    <dbReference type="NCBI Taxonomy" id="74823"/>
    <lineage>
        <taxon>Eukaryota</taxon>
        <taxon>Viridiplantae</taxon>
        <taxon>Streptophyta</taxon>
        <taxon>Embryophyta</taxon>
        <taxon>Tracheophyta</taxon>
        <taxon>Spermatophyta</taxon>
        <taxon>Magnoliopsida</taxon>
        <taxon>Ranunculales</taxon>
        <taxon>Papaveraceae</taxon>
        <taxon>Papaveroideae</taxon>
        <taxon>Papaver</taxon>
    </lineage>
</organism>
<keyword evidence="1" id="KW-0472">Membrane</keyword>
<feature type="transmembrane region" description="Helical" evidence="1">
    <location>
        <begin position="131"/>
        <end position="152"/>
    </location>
</feature>
<sequence>MNTMNFLQCSSSSAISHLYHNHQHFSKPISLSPPIFAISPRHSTISSYFNQPNKKSKKKTQPEKNLVMIVDIEEIKERARLSIHRFFNRTEIKINRFVSSGTEAIEDLKTLVTLDYDNRVIISCKRSSLDFFGNLLVWAFLIFIGLRVLLGLRRNGDFDFRGGVLWKRDRSLGGKEVVVGKRNKKKKGYFKSPVNPLTPAKDTMRMKNANDGYKAPVIKRSYGEKKLPKWWPEVEAPSMGASVSSVAEAQKEAEAEMRGLLPWWTWSFFCRSLLLVVAFNSAVFTL</sequence>
<dbReference type="PANTHER" id="PTHR35830:SF1">
    <property type="entry name" value="OS05G0299200 PROTEIN"/>
    <property type="match status" value="1"/>
</dbReference>
<comment type="caution">
    <text evidence="2">The sequence shown here is derived from an EMBL/GenBank/DDBJ whole genome shotgun (WGS) entry which is preliminary data.</text>
</comment>
<proteinExistence type="predicted"/>
<keyword evidence="1" id="KW-1133">Transmembrane helix</keyword>
<keyword evidence="1" id="KW-0812">Transmembrane</keyword>
<dbReference type="PANTHER" id="PTHR35830">
    <property type="entry name" value="OS05G0299200 PROTEIN"/>
    <property type="match status" value="1"/>
</dbReference>
<evidence type="ECO:0000313" key="3">
    <source>
        <dbReference type="Proteomes" id="UP001177140"/>
    </source>
</evidence>
<accession>A0AA41VF41</accession>
<name>A0AA41VF41_PAPNU</name>
<reference evidence="2" key="1">
    <citation type="submission" date="2022-03" db="EMBL/GenBank/DDBJ databases">
        <title>A functionally conserved STORR gene fusion in Papaver species that diverged 16.8 million years ago.</title>
        <authorList>
            <person name="Catania T."/>
        </authorList>
    </citation>
    <scope>NUCLEOTIDE SEQUENCE</scope>
    <source>
        <strain evidence="2">S-191538</strain>
    </source>
</reference>
<evidence type="ECO:0000256" key="1">
    <source>
        <dbReference type="SAM" id="Phobius"/>
    </source>
</evidence>
<evidence type="ECO:0000313" key="2">
    <source>
        <dbReference type="EMBL" id="MCL7040131.1"/>
    </source>
</evidence>
<protein>
    <submittedName>
        <fullName evidence="2">Uncharacterized protein</fullName>
    </submittedName>
</protein>